<evidence type="ECO:0000313" key="11">
    <source>
        <dbReference type="EMBL" id="OGG42892.1"/>
    </source>
</evidence>
<keyword evidence="8" id="KW-0234">DNA repair</keyword>
<dbReference type="InterPro" id="IPR023170">
    <property type="entry name" value="HhH_base_excis_C"/>
</dbReference>
<organism evidence="11 12">
    <name type="scientific">Candidatus Jorgensenbacteria bacterium RIFCSPLOWO2_12_FULL_42_11</name>
    <dbReference type="NCBI Taxonomy" id="1798473"/>
    <lineage>
        <taxon>Bacteria</taxon>
        <taxon>Candidatus Joergenseniibacteriota</taxon>
    </lineage>
</organism>
<evidence type="ECO:0000256" key="1">
    <source>
        <dbReference type="ARBA" id="ARBA00008343"/>
    </source>
</evidence>
<evidence type="ECO:0000256" key="8">
    <source>
        <dbReference type="ARBA" id="ARBA00023204"/>
    </source>
</evidence>
<dbReference type="EMBL" id="MFKM01000032">
    <property type="protein sequence ID" value="OGG42892.1"/>
    <property type="molecule type" value="Genomic_DNA"/>
</dbReference>
<dbReference type="InterPro" id="IPR011257">
    <property type="entry name" value="DNA_glycosylase"/>
</dbReference>
<feature type="domain" description="HhH-GPD" evidence="10">
    <location>
        <begin position="46"/>
        <end position="206"/>
    </location>
</feature>
<evidence type="ECO:0000256" key="6">
    <source>
        <dbReference type="ARBA" id="ARBA00023004"/>
    </source>
</evidence>
<keyword evidence="7" id="KW-0411">Iron-sulfur</keyword>
<dbReference type="Pfam" id="PF00633">
    <property type="entry name" value="HHH"/>
    <property type="match status" value="1"/>
</dbReference>
<name>A0A1F6C1I9_9BACT</name>
<proteinExistence type="inferred from homology"/>
<dbReference type="Gene3D" id="1.10.340.30">
    <property type="entry name" value="Hypothetical protein, domain 2"/>
    <property type="match status" value="1"/>
</dbReference>
<keyword evidence="5" id="KW-0378">Hydrolase</keyword>
<dbReference type="InterPro" id="IPR003265">
    <property type="entry name" value="HhH-GPD_domain"/>
</dbReference>
<dbReference type="SUPFAM" id="SSF48150">
    <property type="entry name" value="DNA-glycosylase"/>
    <property type="match status" value="1"/>
</dbReference>
<dbReference type="SMART" id="SM00478">
    <property type="entry name" value="ENDO3c"/>
    <property type="match status" value="1"/>
</dbReference>
<gene>
    <name evidence="11" type="ORF">A3G50_00690</name>
</gene>
<dbReference type="Gene3D" id="1.10.1670.10">
    <property type="entry name" value="Helix-hairpin-Helix base-excision DNA repair enzymes (C-terminal)"/>
    <property type="match status" value="1"/>
</dbReference>
<dbReference type="GO" id="GO:0051539">
    <property type="term" value="F:4 iron, 4 sulfur cluster binding"/>
    <property type="evidence" value="ECO:0007669"/>
    <property type="project" value="UniProtKB-KW"/>
</dbReference>
<dbReference type="STRING" id="1798473.A3G50_00690"/>
<dbReference type="GO" id="GO:0046872">
    <property type="term" value="F:metal ion binding"/>
    <property type="evidence" value="ECO:0007669"/>
    <property type="project" value="UniProtKB-KW"/>
</dbReference>
<keyword evidence="9" id="KW-0326">Glycosidase</keyword>
<dbReference type="PANTHER" id="PTHR10359:SF19">
    <property type="entry name" value="DNA REPAIR GLYCOSYLASE MJ1434-RELATED"/>
    <property type="match status" value="1"/>
</dbReference>
<evidence type="ECO:0000256" key="2">
    <source>
        <dbReference type="ARBA" id="ARBA00022485"/>
    </source>
</evidence>
<evidence type="ECO:0000256" key="4">
    <source>
        <dbReference type="ARBA" id="ARBA00022763"/>
    </source>
</evidence>
<evidence type="ECO:0000256" key="5">
    <source>
        <dbReference type="ARBA" id="ARBA00022801"/>
    </source>
</evidence>
<keyword evidence="3" id="KW-0479">Metal-binding</keyword>
<keyword evidence="2" id="KW-0004">4Fe-4S</keyword>
<evidence type="ECO:0000313" key="12">
    <source>
        <dbReference type="Proteomes" id="UP000176633"/>
    </source>
</evidence>
<dbReference type="AlphaFoldDB" id="A0A1F6C1I9"/>
<dbReference type="CDD" id="cd00056">
    <property type="entry name" value="ENDO3c"/>
    <property type="match status" value="1"/>
</dbReference>
<protein>
    <recommendedName>
        <fullName evidence="10">HhH-GPD domain-containing protein</fullName>
    </recommendedName>
</protein>
<dbReference type="PIRSF" id="PIRSF001435">
    <property type="entry name" value="Nth"/>
    <property type="match status" value="1"/>
</dbReference>
<dbReference type="Pfam" id="PF00730">
    <property type="entry name" value="HhH-GPD"/>
    <property type="match status" value="1"/>
</dbReference>
<comment type="caution">
    <text evidence="11">The sequence shown here is derived from an EMBL/GenBank/DDBJ whole genome shotgun (WGS) entry which is preliminary data.</text>
</comment>
<accession>A0A1F6C1I9</accession>
<dbReference type="GO" id="GO:0003677">
    <property type="term" value="F:DNA binding"/>
    <property type="evidence" value="ECO:0007669"/>
    <property type="project" value="InterPro"/>
</dbReference>
<evidence type="ECO:0000256" key="3">
    <source>
        <dbReference type="ARBA" id="ARBA00022723"/>
    </source>
</evidence>
<evidence type="ECO:0000259" key="10">
    <source>
        <dbReference type="SMART" id="SM00478"/>
    </source>
</evidence>
<dbReference type="PANTHER" id="PTHR10359">
    <property type="entry name" value="A/G-SPECIFIC ADENINE GLYCOSYLASE/ENDONUCLEASE III"/>
    <property type="match status" value="1"/>
</dbReference>
<dbReference type="Proteomes" id="UP000176633">
    <property type="component" value="Unassembled WGS sequence"/>
</dbReference>
<keyword evidence="4" id="KW-0227">DNA damage</keyword>
<evidence type="ECO:0000256" key="7">
    <source>
        <dbReference type="ARBA" id="ARBA00023014"/>
    </source>
</evidence>
<keyword evidence="6" id="KW-0408">Iron</keyword>
<comment type="similarity">
    <text evidence="1">Belongs to the Nth/MutY family.</text>
</comment>
<reference evidence="11 12" key="1">
    <citation type="journal article" date="2016" name="Nat. Commun.">
        <title>Thousands of microbial genomes shed light on interconnected biogeochemical processes in an aquifer system.</title>
        <authorList>
            <person name="Anantharaman K."/>
            <person name="Brown C.T."/>
            <person name="Hug L.A."/>
            <person name="Sharon I."/>
            <person name="Castelle C.J."/>
            <person name="Probst A.J."/>
            <person name="Thomas B.C."/>
            <person name="Singh A."/>
            <person name="Wilkins M.J."/>
            <person name="Karaoz U."/>
            <person name="Brodie E.L."/>
            <person name="Williams K.H."/>
            <person name="Hubbard S.S."/>
            <person name="Banfield J.F."/>
        </authorList>
    </citation>
    <scope>NUCLEOTIDE SEQUENCE [LARGE SCALE GENOMIC DNA]</scope>
</reference>
<evidence type="ECO:0000256" key="9">
    <source>
        <dbReference type="ARBA" id="ARBA00023295"/>
    </source>
</evidence>
<dbReference type="GO" id="GO:0019104">
    <property type="term" value="F:DNA N-glycosylase activity"/>
    <property type="evidence" value="ECO:0007669"/>
    <property type="project" value="UniProtKB-ARBA"/>
</dbReference>
<sequence>MAKNKIFGLYQELRKKYGHPKGQWVLWCRRPKTNKEKEEVIIGAILTQRTNWRNAELALANLKKAGIDSLKDIYKSGLKNENQLALLIRPSGFYRQKADCLWGLAKFILENYGGLKKLGEIDLLKSREDLLKQKGIGPETADSILLYALGKPVFVIDEYTRRFVKKYLLTNNRDYRFIQELFEKNIKKDFRLYQDFHALIVIDGKNK</sequence>
<dbReference type="GO" id="GO:0006284">
    <property type="term" value="P:base-excision repair"/>
    <property type="evidence" value="ECO:0007669"/>
    <property type="project" value="InterPro"/>
</dbReference>
<dbReference type="InterPro" id="IPR000445">
    <property type="entry name" value="HhH_motif"/>
</dbReference>